<evidence type="ECO:0000259" key="16">
    <source>
        <dbReference type="PROSITE" id="PS51384"/>
    </source>
</evidence>
<reference evidence="17 18" key="1">
    <citation type="submission" date="2024-03" db="EMBL/GenBank/DDBJ databases">
        <title>The Acrasis kona genome and developmental transcriptomes reveal deep origins of eukaryotic multicellular pathways.</title>
        <authorList>
            <person name="Sheikh S."/>
            <person name="Fu C.-J."/>
            <person name="Brown M.W."/>
            <person name="Baldauf S.L."/>
        </authorList>
    </citation>
    <scope>NUCLEOTIDE SEQUENCE [LARGE SCALE GENOMIC DNA]</scope>
    <source>
        <strain evidence="17 18">ATCC MYA-3509</strain>
    </source>
</reference>
<dbReference type="InterPro" id="IPR000572">
    <property type="entry name" value="OxRdtase_Mopterin-bd_dom"/>
</dbReference>
<organism evidence="17 18">
    <name type="scientific">Acrasis kona</name>
    <dbReference type="NCBI Taxonomy" id="1008807"/>
    <lineage>
        <taxon>Eukaryota</taxon>
        <taxon>Discoba</taxon>
        <taxon>Heterolobosea</taxon>
        <taxon>Tetramitia</taxon>
        <taxon>Eutetramitia</taxon>
        <taxon>Acrasidae</taxon>
        <taxon>Acrasis</taxon>
    </lineage>
</organism>
<dbReference type="Gene3D" id="2.40.30.10">
    <property type="entry name" value="Translation factors"/>
    <property type="match status" value="1"/>
</dbReference>
<dbReference type="PROSITE" id="PS51384">
    <property type="entry name" value="FAD_FR"/>
    <property type="match status" value="1"/>
</dbReference>
<keyword evidence="14" id="KW-0534">Nitrate assimilation</keyword>
<feature type="non-terminal residue" evidence="17">
    <location>
        <position position="699"/>
    </location>
</feature>
<evidence type="ECO:0000256" key="12">
    <source>
        <dbReference type="ARBA" id="ARBA00023002"/>
    </source>
</evidence>
<dbReference type="FunFam" id="3.10.120.10:FF:000007">
    <property type="entry name" value="Sulfite oxidase, mitochondrial"/>
    <property type="match status" value="1"/>
</dbReference>
<dbReference type="GO" id="GO:0008482">
    <property type="term" value="F:sulfite oxidase activity"/>
    <property type="evidence" value="ECO:0007669"/>
    <property type="project" value="TreeGrafter"/>
</dbReference>
<evidence type="ECO:0000256" key="4">
    <source>
        <dbReference type="ARBA" id="ARBA00003838"/>
    </source>
</evidence>
<dbReference type="InterPro" id="IPR036374">
    <property type="entry name" value="OxRdtase_Mopterin-bd_sf"/>
</dbReference>
<dbReference type="Pfam" id="PF03404">
    <property type="entry name" value="Mo-co_dimer"/>
    <property type="match status" value="1"/>
</dbReference>
<name>A0AAW2YWY8_9EUKA</name>
<dbReference type="PRINTS" id="PR00406">
    <property type="entry name" value="CYTB5RDTASE"/>
</dbReference>
<dbReference type="InterPro" id="IPR001433">
    <property type="entry name" value="OxRdtase_FAD/NAD-bd"/>
</dbReference>
<dbReference type="Gene3D" id="3.10.120.10">
    <property type="entry name" value="Cytochrome b5-like heme/steroid binding domain"/>
    <property type="match status" value="1"/>
</dbReference>
<evidence type="ECO:0000256" key="3">
    <source>
        <dbReference type="ARBA" id="ARBA00001974"/>
    </source>
</evidence>
<comment type="subunit">
    <text evidence="6">Homodimer.</text>
</comment>
<dbReference type="AlphaFoldDB" id="A0AAW2YWY8"/>
<dbReference type="EMBL" id="JAOPGA020000752">
    <property type="protein sequence ID" value="KAL0481328.1"/>
    <property type="molecule type" value="Genomic_DNA"/>
</dbReference>
<comment type="caution">
    <text evidence="17">The sequence shown here is derived from an EMBL/GenBank/DDBJ whole genome shotgun (WGS) entry which is preliminary data.</text>
</comment>
<dbReference type="GO" id="GO:0020037">
    <property type="term" value="F:heme binding"/>
    <property type="evidence" value="ECO:0007669"/>
    <property type="project" value="InterPro"/>
</dbReference>
<dbReference type="Pfam" id="PF00173">
    <property type="entry name" value="Cyt-b5"/>
    <property type="match status" value="1"/>
</dbReference>
<dbReference type="PROSITE" id="PS50255">
    <property type="entry name" value="CYTOCHROME_B5_2"/>
    <property type="match status" value="1"/>
</dbReference>
<dbReference type="PRINTS" id="PR00371">
    <property type="entry name" value="FPNCR"/>
</dbReference>
<comment type="cofactor">
    <cofactor evidence="1">
        <name>Mo-molybdopterin</name>
        <dbReference type="ChEBI" id="CHEBI:71302"/>
    </cofactor>
</comment>
<dbReference type="Gene3D" id="2.60.40.650">
    <property type="match status" value="1"/>
</dbReference>
<evidence type="ECO:0000313" key="17">
    <source>
        <dbReference type="EMBL" id="KAL0481328.1"/>
    </source>
</evidence>
<gene>
    <name evidence="17" type="ORF">AKO1_004801</name>
</gene>
<dbReference type="InterPro" id="IPR017938">
    <property type="entry name" value="Riboflavin_synthase-like_b-brl"/>
</dbReference>
<dbReference type="Gene3D" id="3.40.50.80">
    <property type="entry name" value="Nucleotide-binding domain of ferredoxin-NADP reductase (FNR) module"/>
    <property type="match status" value="1"/>
</dbReference>
<evidence type="ECO:0000256" key="1">
    <source>
        <dbReference type="ARBA" id="ARBA00001924"/>
    </source>
</evidence>
<dbReference type="Pfam" id="PF00970">
    <property type="entry name" value="FAD_binding_6"/>
    <property type="match status" value="1"/>
</dbReference>
<dbReference type="SUPFAM" id="SSF81296">
    <property type="entry name" value="E set domains"/>
    <property type="match status" value="1"/>
</dbReference>
<evidence type="ECO:0000256" key="10">
    <source>
        <dbReference type="ARBA" id="ARBA00022723"/>
    </source>
</evidence>
<evidence type="ECO:0000256" key="6">
    <source>
        <dbReference type="ARBA" id="ARBA00011738"/>
    </source>
</evidence>
<dbReference type="Pfam" id="PF00175">
    <property type="entry name" value="NAD_binding_1"/>
    <property type="match status" value="1"/>
</dbReference>
<dbReference type="FunFam" id="3.90.420.10:FF:000003">
    <property type="entry name" value="Nitrate reductase"/>
    <property type="match status" value="1"/>
</dbReference>
<evidence type="ECO:0000256" key="14">
    <source>
        <dbReference type="ARBA" id="ARBA00023063"/>
    </source>
</evidence>
<dbReference type="SMART" id="SM01117">
    <property type="entry name" value="Cyt-b5"/>
    <property type="match status" value="1"/>
</dbReference>
<dbReference type="GO" id="GO:0042128">
    <property type="term" value="P:nitrate assimilation"/>
    <property type="evidence" value="ECO:0007669"/>
    <property type="project" value="UniProtKB-KW"/>
</dbReference>
<dbReference type="SUPFAM" id="SSF52343">
    <property type="entry name" value="Ferredoxin reductase-like, C-terminal NADP-linked domain"/>
    <property type="match status" value="1"/>
</dbReference>
<dbReference type="InterPro" id="IPR005066">
    <property type="entry name" value="MoCF_OxRdtse_dimer"/>
</dbReference>
<evidence type="ECO:0000256" key="13">
    <source>
        <dbReference type="ARBA" id="ARBA00023004"/>
    </source>
</evidence>
<dbReference type="GO" id="GO:0006790">
    <property type="term" value="P:sulfur compound metabolic process"/>
    <property type="evidence" value="ECO:0007669"/>
    <property type="project" value="TreeGrafter"/>
</dbReference>
<evidence type="ECO:0000256" key="11">
    <source>
        <dbReference type="ARBA" id="ARBA00022827"/>
    </source>
</evidence>
<keyword evidence="11" id="KW-0274">FAD</keyword>
<keyword evidence="7" id="KW-0500">Molybdenum</keyword>
<keyword evidence="18" id="KW-1185">Reference proteome</keyword>
<evidence type="ECO:0000313" key="18">
    <source>
        <dbReference type="Proteomes" id="UP001431209"/>
    </source>
</evidence>
<dbReference type="CDD" id="cd06183">
    <property type="entry name" value="cyt_b5_reduct_like"/>
    <property type="match status" value="1"/>
</dbReference>
<evidence type="ECO:0000256" key="5">
    <source>
        <dbReference type="ARBA" id="ARBA00006253"/>
    </source>
</evidence>
<dbReference type="PRINTS" id="PR00363">
    <property type="entry name" value="CYTOCHROMEB5"/>
</dbReference>
<dbReference type="SUPFAM" id="SSF63380">
    <property type="entry name" value="Riboflavin synthase domain-like"/>
    <property type="match status" value="1"/>
</dbReference>
<comment type="cofactor">
    <cofactor evidence="3">
        <name>FAD</name>
        <dbReference type="ChEBI" id="CHEBI:57692"/>
    </cofactor>
</comment>
<feature type="domain" description="Cytochrome b5 heme-binding" evidence="15">
    <location>
        <begin position="419"/>
        <end position="494"/>
    </location>
</feature>
<dbReference type="GO" id="GO:0030151">
    <property type="term" value="F:molybdenum ion binding"/>
    <property type="evidence" value="ECO:0007669"/>
    <property type="project" value="InterPro"/>
</dbReference>
<accession>A0AAW2YWY8</accession>
<evidence type="ECO:0000256" key="9">
    <source>
        <dbReference type="ARBA" id="ARBA00022630"/>
    </source>
</evidence>
<dbReference type="PRINTS" id="PR00407">
    <property type="entry name" value="EUMOPTERIN"/>
</dbReference>
<dbReference type="PANTHER" id="PTHR19372">
    <property type="entry name" value="SULFITE REDUCTASE"/>
    <property type="match status" value="1"/>
</dbReference>
<dbReference type="InterPro" id="IPR039261">
    <property type="entry name" value="FNR_nucleotide-bd"/>
</dbReference>
<comment type="similarity">
    <text evidence="5">Belongs to the nitrate reductase family.</text>
</comment>
<evidence type="ECO:0000256" key="8">
    <source>
        <dbReference type="ARBA" id="ARBA00022617"/>
    </source>
</evidence>
<dbReference type="PROSITE" id="PS00191">
    <property type="entry name" value="CYTOCHROME_B5_1"/>
    <property type="match status" value="1"/>
</dbReference>
<dbReference type="PANTHER" id="PTHR19372:SF7">
    <property type="entry name" value="SULFITE OXIDASE, MITOCHONDRIAL"/>
    <property type="match status" value="1"/>
</dbReference>
<evidence type="ECO:0000256" key="7">
    <source>
        <dbReference type="ARBA" id="ARBA00022505"/>
    </source>
</evidence>
<dbReference type="GO" id="GO:0043546">
    <property type="term" value="F:molybdopterin cofactor binding"/>
    <property type="evidence" value="ECO:0007669"/>
    <property type="project" value="InterPro"/>
</dbReference>
<dbReference type="InterPro" id="IPR017927">
    <property type="entry name" value="FAD-bd_FR_type"/>
</dbReference>
<dbReference type="SUPFAM" id="SSF56524">
    <property type="entry name" value="Oxidoreductase molybdopterin-binding domain"/>
    <property type="match status" value="1"/>
</dbReference>
<dbReference type="Pfam" id="PF00174">
    <property type="entry name" value="Oxidored_molyb"/>
    <property type="match status" value="1"/>
</dbReference>
<keyword evidence="8" id="KW-0349">Heme</keyword>
<dbReference type="Gene3D" id="3.90.420.10">
    <property type="entry name" value="Oxidoreductase, molybdopterin-binding domain"/>
    <property type="match status" value="1"/>
</dbReference>
<dbReference type="SUPFAM" id="SSF55856">
    <property type="entry name" value="Cytochrome b5-like heme/steroid binding domain"/>
    <property type="match status" value="1"/>
</dbReference>
<protein>
    <submittedName>
        <fullName evidence="17">Nitrate reductase NIA1</fullName>
    </submittedName>
</protein>
<dbReference type="InterPro" id="IPR014756">
    <property type="entry name" value="Ig_E-set"/>
</dbReference>
<dbReference type="InterPro" id="IPR036400">
    <property type="entry name" value="Cyt_B5-like_heme/steroid_sf"/>
</dbReference>
<dbReference type="PROSITE" id="PS00559">
    <property type="entry name" value="MOLYBDOPTERIN_EUK"/>
    <property type="match status" value="1"/>
</dbReference>
<keyword evidence="13" id="KW-0408">Iron</keyword>
<dbReference type="InterPro" id="IPR022407">
    <property type="entry name" value="OxRdtase_Mopterin_BS"/>
</dbReference>
<keyword evidence="10" id="KW-0479">Metal-binding</keyword>
<sequence length="699" mass="79984">MCELLNTPDDWIDRSKDLIKLTGEHPFNAEPNTKLLIDSGFVTPTHLHYVRNHSTVPKLDYDNHKITFSGLVKKQVEISMKDILKYDVHEVTVTLTCDGNRRKELNMIKRSKGFNWGSGATSTSTWRGVRVRDILEDIGVKEGAKYVWFEGPKDELTHGHYGTSISYSHVMDPFNDVLLAYEMNNEKLTPDHGAPIRVIIPGMVGGRSVKWLCNVKVSDEESDSWYHHHDNKVMPPSVDIYSVETKDWWKRSEFVLYELNINSSISHPGHQEKLSIDEPCILRGYAYSGGGRKVIRVDLSFDNCKTWVDAELKYNQEAKGSKPWSWCLWQYEIKNMQSLIQTTEITVRAVDSSFNMQPSERTWNVLGMMNNSYYRVKTSPIFDNDNKCFITFTHPVVPGSNGGGWMEELTTPIKPTIQNTYFSLDEIKKHNKENDCWLIIDNEVYDVTTYMKDHPGGSDSILVYGGKDVSQVFWLVHAMDATEMKERFCIGTVMPSSSSIKNMKSDLNPKRFIKAHLIKKVNLNHDTISMRFKVGNVTGMPIGQHVLFGAMINNDYVVRPYTPTYPIHQNEDEGVLEFVIKVYKETKNKPGGKMSCYLNEMKQGDVMQVKGPTGPILYHQNGMLTIHNKSVKALQLNMIAGGTGITPMFQIIRKVLECSGDDTLIKMVYANNTLEDILLKKELEELQNKYNKQFFVWHV</sequence>
<evidence type="ECO:0000256" key="2">
    <source>
        <dbReference type="ARBA" id="ARBA00001971"/>
    </source>
</evidence>
<dbReference type="Proteomes" id="UP001431209">
    <property type="component" value="Unassembled WGS sequence"/>
</dbReference>
<dbReference type="InterPro" id="IPR008333">
    <property type="entry name" value="Cbr1-like_FAD-bd_dom"/>
</dbReference>
<dbReference type="InterPro" id="IPR008335">
    <property type="entry name" value="Mopterin_OxRdtase_euk"/>
</dbReference>
<evidence type="ECO:0000259" key="15">
    <source>
        <dbReference type="PROSITE" id="PS50255"/>
    </source>
</evidence>
<feature type="domain" description="FAD-binding FR-type" evidence="16">
    <location>
        <begin position="510"/>
        <end position="619"/>
    </location>
</feature>
<comment type="function">
    <text evidence="4">Nitrate reductase is a key enzyme involved in the first step of nitrate assimilation in plants, fungi and bacteria.</text>
</comment>
<proteinExistence type="inferred from homology"/>
<comment type="cofactor">
    <cofactor evidence="2">
        <name>heme</name>
        <dbReference type="ChEBI" id="CHEBI:30413"/>
    </cofactor>
</comment>
<dbReference type="InterPro" id="IPR018506">
    <property type="entry name" value="Cyt_B5_heme-BS"/>
</dbReference>
<keyword evidence="12" id="KW-0560">Oxidoreductase</keyword>
<dbReference type="InterPro" id="IPR001199">
    <property type="entry name" value="Cyt_B5-like_heme/steroid-bd"/>
</dbReference>
<keyword evidence="9" id="KW-0285">Flavoprotein</keyword>
<dbReference type="InterPro" id="IPR001709">
    <property type="entry name" value="Flavoprot_Pyr_Nucl_cyt_Rdtase"/>
</dbReference>